<dbReference type="EMBL" id="JWJG01000028">
    <property type="protein sequence ID" value="KIF83068.1"/>
    <property type="molecule type" value="Genomic_DNA"/>
</dbReference>
<dbReference type="InterPro" id="IPR014991">
    <property type="entry name" value="DUF1840"/>
</dbReference>
<organism evidence="1 2">
    <name type="scientific">Noviherbaspirillum autotrophicum</name>
    <dbReference type="NCBI Taxonomy" id="709839"/>
    <lineage>
        <taxon>Bacteria</taxon>
        <taxon>Pseudomonadati</taxon>
        <taxon>Pseudomonadota</taxon>
        <taxon>Betaproteobacteria</taxon>
        <taxon>Burkholderiales</taxon>
        <taxon>Oxalobacteraceae</taxon>
        <taxon>Noviherbaspirillum</taxon>
    </lineage>
</organism>
<dbReference type="RefSeq" id="WP_040041700.1">
    <property type="nucleotide sequence ID" value="NZ_JWJG01000028.1"/>
</dbReference>
<name>A0A0C1Y837_9BURK</name>
<evidence type="ECO:0000313" key="1">
    <source>
        <dbReference type="EMBL" id="KIF83068.1"/>
    </source>
</evidence>
<dbReference type="AlphaFoldDB" id="A0A0C1Y837"/>
<accession>A0A0C1Y837</accession>
<comment type="caution">
    <text evidence="1">The sequence shown here is derived from an EMBL/GenBank/DDBJ whole genome shotgun (WGS) entry which is preliminary data.</text>
</comment>
<proteinExistence type="predicted"/>
<evidence type="ECO:0000313" key="2">
    <source>
        <dbReference type="Proteomes" id="UP000031572"/>
    </source>
</evidence>
<sequence>MLVIFKSKAAAEVMMYEDHAKRILDLLHKDVKQGIITASEMPRAVATLEEEIAESRRHPASEEVQRDVLAHHGDEVEDNEHEPVEFVSFATRAYPLLEMLRAARRENNDVVWGV</sequence>
<dbReference type="Proteomes" id="UP000031572">
    <property type="component" value="Unassembled WGS sequence"/>
</dbReference>
<dbReference type="Pfam" id="PF08895">
    <property type="entry name" value="DUF1840"/>
    <property type="match status" value="1"/>
</dbReference>
<evidence type="ECO:0008006" key="3">
    <source>
        <dbReference type="Google" id="ProtNLM"/>
    </source>
</evidence>
<reference evidence="1 2" key="1">
    <citation type="submission" date="2014-12" db="EMBL/GenBank/DDBJ databases">
        <title>Denitrispirillum autotrophicum gen. nov., sp. nov., Denitrifying, Facultatively Autotrophic Bacteria Isolated from Rice Paddy Soil.</title>
        <authorList>
            <person name="Ishii S."/>
            <person name="Ashida N."/>
            <person name="Ohno H."/>
            <person name="Otsuka S."/>
            <person name="Yokota A."/>
            <person name="Senoo K."/>
        </authorList>
    </citation>
    <scope>NUCLEOTIDE SEQUENCE [LARGE SCALE GENOMIC DNA]</scope>
    <source>
        <strain evidence="1 2">TSA66</strain>
    </source>
</reference>
<dbReference type="STRING" id="709839.TSA66_23090"/>
<protein>
    <recommendedName>
        <fullName evidence="3">DUF1840 domain-containing protein</fullName>
    </recommendedName>
</protein>
<keyword evidence="2" id="KW-1185">Reference proteome</keyword>
<dbReference type="OrthoDB" id="5296629at2"/>
<gene>
    <name evidence="1" type="ORF">TSA66_23090</name>
</gene>